<dbReference type="PANTHER" id="PTHR43053">
    <property type="entry name" value="GLYCOSIDASE FAMILY 31"/>
    <property type="match status" value="1"/>
</dbReference>
<evidence type="ECO:0000256" key="4">
    <source>
        <dbReference type="ARBA" id="ARBA00023295"/>
    </source>
</evidence>
<dbReference type="OrthoDB" id="9758822at2"/>
<dbReference type="PRINTS" id="PR00743">
    <property type="entry name" value="GLHYDRLASE36"/>
</dbReference>
<proteinExistence type="inferred from homology"/>
<dbReference type="Pfam" id="PF16875">
    <property type="entry name" value="Glyco_hydro_36N"/>
    <property type="match status" value="1"/>
</dbReference>
<dbReference type="InterPro" id="IPR031704">
    <property type="entry name" value="Glyco_hydro_36_N"/>
</dbReference>
<keyword evidence="4 5" id="KW-0326">Glycosidase</keyword>
<sequence length="729" mass="81676">MPIHSFGSAWFLQTPRSSYALGVAAGGRLQHWHWGARLNPTDLGIWRPSLDRAFAPVGNDDTGLSFNTLLSEFPFSGSGDFHSPAVEVEHADGSAVLNLRYEAHRLMRGKPGLPGLPALYVETESEADTLEIDLLDETGGLRVTLSYTAFAVHDVIARSARVTNLGNQPCRLRRVLSANVDFGERRSWRWLHLSGAWARERHLHETALRPGVQAIESRCGASGHEHNPFFALRAPDAGEEHGEVFGFSLIYSGNFLGLVELDAMDTARAQIGLGTAGFSWQLEPGETFQTPEAALAFSDRGLGEMSRTYHRLYRTRLCRGRYRDRARPVLINNWEATYFDFDETRLIDLARRAKKTGVELFVLDDGWFGHRDDVHSSLGDWWPYPKKLPRGLVGLAEAIAREGMLFGLWLEPEMISPDSELYREHPDWCLHVAGRSRSLVRSQLVLDFSRPEVRDAILQCLIALLRSAPIRYVKWDANRNLTEIASDGRESARQGETLHRHILGLYAVLEKLTSTFPDVLFEGCSGGGGRFDPGLLHYMPQIWTSDNSDAISRLLIQYGTSLVYPFSAMAAHISAVPNHQVERTTPLRTRGLVAQTGAFGLELDLARCTDAELAEIARLVERHRQWQPLLATGNLYRLKSPFADSESAWMLVSDDQTEALVFHAVILAEANTPLMRLRLRGLRPDWQYRQKGSDLIQGGDALMAHGWLLAPGNDFSAEVRHLVRWQHGT</sequence>
<evidence type="ECO:0000256" key="1">
    <source>
        <dbReference type="ARBA" id="ARBA00001255"/>
    </source>
</evidence>
<dbReference type="Proteomes" id="UP000078486">
    <property type="component" value="Unassembled WGS sequence"/>
</dbReference>
<keyword evidence="11" id="KW-1185">Reference proteome</keyword>
<dbReference type="CDD" id="cd14791">
    <property type="entry name" value="GH36"/>
    <property type="match status" value="1"/>
</dbReference>
<dbReference type="SUPFAM" id="SSF51445">
    <property type="entry name" value="(Trans)glycosidases"/>
    <property type="match status" value="1"/>
</dbReference>
<evidence type="ECO:0000256" key="7">
    <source>
        <dbReference type="PIRSR" id="PIRSR005536-2"/>
    </source>
</evidence>
<feature type="binding site" evidence="7">
    <location>
        <position position="524"/>
    </location>
    <ligand>
        <name>substrate</name>
    </ligand>
</feature>
<dbReference type="InterPro" id="IPR013785">
    <property type="entry name" value="Aldolase_TIM"/>
</dbReference>
<dbReference type="InterPro" id="IPR013780">
    <property type="entry name" value="Glyco_hydro_b"/>
</dbReference>
<feature type="binding site" evidence="7">
    <location>
        <begin position="364"/>
        <end position="365"/>
    </location>
    <ligand>
        <name>substrate</name>
    </ligand>
</feature>
<dbReference type="STRING" id="1184151.AW736_02365"/>
<evidence type="ECO:0000313" key="11">
    <source>
        <dbReference type="Proteomes" id="UP000078486"/>
    </source>
</evidence>
<dbReference type="EMBL" id="LRRQ01000018">
    <property type="protein sequence ID" value="OAM91664.1"/>
    <property type="molecule type" value="Genomic_DNA"/>
</dbReference>
<dbReference type="FunFam" id="3.20.20.70:FF:000118">
    <property type="entry name" value="Alpha-galactosidase"/>
    <property type="match status" value="1"/>
</dbReference>
<comment type="similarity">
    <text evidence="5">Belongs to the glycosyl hydrolase.</text>
</comment>
<dbReference type="GO" id="GO:0004557">
    <property type="term" value="F:alpha-galactosidase activity"/>
    <property type="evidence" value="ECO:0007669"/>
    <property type="project" value="UniProtKB-UniRule"/>
</dbReference>
<evidence type="ECO:0000313" key="10">
    <source>
        <dbReference type="EMBL" id="OAM91664.1"/>
    </source>
</evidence>
<feature type="domain" description="Glycosyl hydrolase family 36 C-terminal" evidence="8">
    <location>
        <begin position="646"/>
        <end position="722"/>
    </location>
</feature>
<dbReference type="Gene3D" id="2.60.40.1180">
    <property type="entry name" value="Golgi alpha-mannosidase II"/>
    <property type="match status" value="1"/>
</dbReference>
<dbReference type="EC" id="3.2.1.22" evidence="2 5"/>
<feature type="domain" description="Glycosyl hydrolase family 36 N-terminal" evidence="9">
    <location>
        <begin position="27"/>
        <end position="283"/>
    </location>
</feature>
<feature type="active site" description="Nucleophile" evidence="6">
    <location>
        <position position="476"/>
    </location>
</feature>
<dbReference type="PROSITE" id="PS00512">
    <property type="entry name" value="ALPHA_GALACTOSIDASE"/>
    <property type="match status" value="1"/>
</dbReference>
<dbReference type="Pfam" id="PF16874">
    <property type="entry name" value="Glyco_hydro_36C"/>
    <property type="match status" value="1"/>
</dbReference>
<dbReference type="AlphaFoldDB" id="A0A178IP41"/>
<feature type="binding site" evidence="7">
    <location>
        <position position="441"/>
    </location>
    <ligand>
        <name>substrate</name>
    </ligand>
</feature>
<reference evidence="10 11" key="1">
    <citation type="submission" date="2016-01" db="EMBL/GenBank/DDBJ databases">
        <title>High potential of lignocellulose degradation of a new Verrucomicrobia species.</title>
        <authorList>
            <person name="Wang Y."/>
            <person name="Shi Y."/>
            <person name="Qiu Z."/>
            <person name="Liu S."/>
            <person name="Yang H."/>
        </authorList>
    </citation>
    <scope>NUCLEOTIDE SEQUENCE [LARGE SCALE GENOMIC DNA]</scope>
    <source>
        <strain evidence="10 11">TSB47</strain>
    </source>
</reference>
<dbReference type="PIRSF" id="PIRSF005536">
    <property type="entry name" value="Agal"/>
    <property type="match status" value="1"/>
</dbReference>
<dbReference type="GO" id="GO:0016052">
    <property type="term" value="P:carbohydrate catabolic process"/>
    <property type="evidence" value="ECO:0007669"/>
    <property type="project" value="InterPro"/>
</dbReference>
<protein>
    <recommendedName>
        <fullName evidence="2 5">Alpha-galactosidase</fullName>
        <ecNumber evidence="2 5">3.2.1.22</ecNumber>
    </recommendedName>
</protein>
<evidence type="ECO:0000259" key="8">
    <source>
        <dbReference type="Pfam" id="PF16874"/>
    </source>
</evidence>
<name>A0A178IP41_9BACT</name>
<dbReference type="InterPro" id="IPR050985">
    <property type="entry name" value="Alpha-glycosidase_related"/>
</dbReference>
<feature type="binding site" evidence="7">
    <location>
        <position position="197"/>
    </location>
    <ligand>
        <name>substrate</name>
    </ligand>
</feature>
<evidence type="ECO:0000256" key="5">
    <source>
        <dbReference type="PIRNR" id="PIRNR005536"/>
    </source>
</evidence>
<organism evidence="10 11">
    <name type="scientific">Termitidicoccus mucosus</name>
    <dbReference type="NCBI Taxonomy" id="1184151"/>
    <lineage>
        <taxon>Bacteria</taxon>
        <taxon>Pseudomonadati</taxon>
        <taxon>Verrucomicrobiota</taxon>
        <taxon>Opitutia</taxon>
        <taxon>Opitutales</taxon>
        <taxon>Opitutaceae</taxon>
        <taxon>Termitidicoccus</taxon>
    </lineage>
</organism>
<evidence type="ECO:0000259" key="9">
    <source>
        <dbReference type="Pfam" id="PF16875"/>
    </source>
</evidence>
<gene>
    <name evidence="10" type="ORF">AW736_02365</name>
</gene>
<keyword evidence="3 5" id="KW-0378">Hydrolase</keyword>
<dbReference type="InterPro" id="IPR038417">
    <property type="entry name" value="Alpga-gal_N_sf"/>
</dbReference>
<evidence type="ECO:0000256" key="3">
    <source>
        <dbReference type="ARBA" id="ARBA00022801"/>
    </source>
</evidence>
<comment type="catalytic activity">
    <reaction evidence="1 5">
        <text>Hydrolysis of terminal, non-reducing alpha-D-galactose residues in alpha-D-galactosides, including galactose oligosaccharides, galactomannans and galactolipids.</text>
        <dbReference type="EC" id="3.2.1.22"/>
    </reaction>
</comment>
<dbReference type="PANTHER" id="PTHR43053:SF3">
    <property type="entry name" value="ALPHA-GALACTOSIDASE C-RELATED"/>
    <property type="match status" value="1"/>
</dbReference>
<evidence type="ECO:0000256" key="6">
    <source>
        <dbReference type="PIRSR" id="PIRSR005536-1"/>
    </source>
</evidence>
<accession>A0A178IP41</accession>
<feature type="binding site" evidence="7">
    <location>
        <begin position="474"/>
        <end position="478"/>
    </location>
    <ligand>
        <name>substrate</name>
    </ligand>
</feature>
<comment type="caution">
    <text evidence="10">The sequence shown here is derived from an EMBL/GenBank/DDBJ whole genome shotgun (WGS) entry which is preliminary data.</text>
</comment>
<feature type="binding site" evidence="7">
    <location>
        <position position="546"/>
    </location>
    <ligand>
        <name>substrate</name>
    </ligand>
</feature>
<dbReference type="Gene3D" id="3.20.20.70">
    <property type="entry name" value="Aldolase class I"/>
    <property type="match status" value="1"/>
</dbReference>
<dbReference type="InterPro" id="IPR002252">
    <property type="entry name" value="Glyco_hydro_36"/>
</dbReference>
<dbReference type="Gene3D" id="2.70.98.60">
    <property type="entry name" value="alpha-galactosidase from lactobacil brevis"/>
    <property type="match status" value="1"/>
</dbReference>
<dbReference type="InterPro" id="IPR017853">
    <property type="entry name" value="GH"/>
</dbReference>
<dbReference type="Pfam" id="PF02065">
    <property type="entry name" value="Melibiase"/>
    <property type="match status" value="1"/>
</dbReference>
<dbReference type="InterPro" id="IPR000111">
    <property type="entry name" value="Glyco_hydro_27/36_CS"/>
</dbReference>
<feature type="active site" description="Proton donor" evidence="6">
    <location>
        <position position="546"/>
    </location>
</feature>
<evidence type="ECO:0000256" key="2">
    <source>
        <dbReference type="ARBA" id="ARBA00012755"/>
    </source>
</evidence>
<dbReference type="InterPro" id="IPR031705">
    <property type="entry name" value="Glyco_hydro_36_C"/>
</dbReference>